<dbReference type="PANTHER" id="PTHR13457">
    <property type="entry name" value="BAP28"/>
    <property type="match status" value="1"/>
</dbReference>
<dbReference type="GO" id="GO:0030515">
    <property type="term" value="F:snoRNA binding"/>
    <property type="evidence" value="ECO:0007669"/>
    <property type="project" value="TreeGrafter"/>
</dbReference>
<evidence type="ECO:0000256" key="1">
    <source>
        <dbReference type="RuleBase" id="RU367065"/>
    </source>
</evidence>
<accession>A0A146KC00</accession>
<dbReference type="GO" id="GO:0034455">
    <property type="term" value="C:t-UTP complex"/>
    <property type="evidence" value="ECO:0007669"/>
    <property type="project" value="TreeGrafter"/>
</dbReference>
<reference evidence="2" key="1">
    <citation type="submission" date="2015-07" db="EMBL/GenBank/DDBJ databases">
        <title>Adaptation to a free-living lifestyle via gene acquisitions in the diplomonad Trepomonas sp. PC1.</title>
        <authorList>
            <person name="Xu F."/>
            <person name="Jerlstrom-Hultqvist J."/>
            <person name="Kolisko M."/>
            <person name="Simpson A.G.B."/>
            <person name="Roger A.J."/>
            <person name="Svard S.G."/>
            <person name="Andersson J.O."/>
        </authorList>
    </citation>
    <scope>NUCLEOTIDE SEQUENCE</scope>
    <source>
        <strain evidence="2">PC1</strain>
    </source>
</reference>
<name>A0A146KC00_9EUKA</name>
<dbReference type="InterPro" id="IPR040191">
    <property type="entry name" value="UTP10"/>
</dbReference>
<dbReference type="GO" id="GO:0032040">
    <property type="term" value="C:small-subunit processome"/>
    <property type="evidence" value="ECO:0007669"/>
    <property type="project" value="TreeGrafter"/>
</dbReference>
<feature type="non-terminal residue" evidence="2">
    <location>
        <position position="133"/>
    </location>
</feature>
<sequence length="133" mass="15511">GSNAKQVPMQTVHEISVAALHELQTHSDLFIQFEESIFGRQAIEFDRDVADINVVQQIDKEISRFIKCLAGFFMYKCSITCLEFLVRRFRIDLHHAEEMFNAFLPYHDLEHFGILTKQIKIKCLDGYDVTFPI</sequence>
<protein>
    <recommendedName>
        <fullName evidence="1">HEAT repeat-containing protein 1</fullName>
    </recommendedName>
</protein>
<evidence type="ECO:0000313" key="2">
    <source>
        <dbReference type="EMBL" id="JAP93444.1"/>
    </source>
</evidence>
<comment type="subcellular location">
    <subcellularLocation>
        <location evidence="1">Nucleus</location>
        <location evidence="1">Nucleolus</location>
    </subcellularLocation>
</comment>
<proteinExistence type="inferred from homology"/>
<keyword evidence="1" id="KW-0690">Ribosome biogenesis</keyword>
<dbReference type="EMBL" id="GDID01003162">
    <property type="protein sequence ID" value="JAP93444.1"/>
    <property type="molecule type" value="Transcribed_RNA"/>
</dbReference>
<dbReference type="AlphaFoldDB" id="A0A146KC00"/>
<keyword evidence="1" id="KW-0539">Nucleus</keyword>
<dbReference type="GO" id="GO:0000462">
    <property type="term" value="P:maturation of SSU-rRNA from tricistronic rRNA transcript (SSU-rRNA, 5.8S rRNA, LSU-rRNA)"/>
    <property type="evidence" value="ECO:0007669"/>
    <property type="project" value="TreeGrafter"/>
</dbReference>
<dbReference type="GO" id="GO:0030686">
    <property type="term" value="C:90S preribosome"/>
    <property type="evidence" value="ECO:0007669"/>
    <property type="project" value="TreeGrafter"/>
</dbReference>
<dbReference type="PANTHER" id="PTHR13457:SF1">
    <property type="entry name" value="HEAT REPEAT-CONTAINING PROTEIN 1"/>
    <property type="match status" value="1"/>
</dbReference>
<keyword evidence="1" id="KW-0698">rRNA processing</keyword>
<comment type="similarity">
    <text evidence="1">Belongs to the HEATR1/UTP10 family.</text>
</comment>
<organism evidence="2">
    <name type="scientific">Trepomonas sp. PC1</name>
    <dbReference type="NCBI Taxonomy" id="1076344"/>
    <lineage>
        <taxon>Eukaryota</taxon>
        <taxon>Metamonada</taxon>
        <taxon>Diplomonadida</taxon>
        <taxon>Hexamitidae</taxon>
        <taxon>Hexamitinae</taxon>
        <taxon>Trepomonas</taxon>
    </lineage>
</organism>
<keyword evidence="1" id="KW-0687">Ribonucleoprotein</keyword>
<gene>
    <name evidence="2" type="ORF">TPC1_14277</name>
</gene>
<feature type="non-terminal residue" evidence="2">
    <location>
        <position position="1"/>
    </location>
</feature>
<dbReference type="GO" id="GO:0045943">
    <property type="term" value="P:positive regulation of transcription by RNA polymerase I"/>
    <property type="evidence" value="ECO:0007669"/>
    <property type="project" value="TreeGrafter"/>
</dbReference>
<comment type="function">
    <text evidence="1">Involved in nucleolar processing of pre-18S ribosomal RNA.</text>
</comment>